<evidence type="ECO:0000256" key="3">
    <source>
        <dbReference type="ARBA" id="ARBA00022723"/>
    </source>
</evidence>
<feature type="compositionally biased region" description="Low complexity" evidence="10">
    <location>
        <begin position="85"/>
        <end position="94"/>
    </location>
</feature>
<gene>
    <name evidence="12" type="ORF">THAOC_07898</name>
</gene>
<sequence length="332" mass="37110">MSEHAELPTPRGGADVERDAKGRRRGEGKSKAAPAMGQKHQCQTTSAQQRRMSGHRQRNRQCRQKDGGGKPRQQQTARSDDSSRKNSASSSNADARPKAPTQPKPNRMQSNRPCVAENILSSLAKCRCDEQVLDCKKDQIKDLPKHEYRETKRIVVVASDPAAVDRAVRDIRAELSVSQRKMRGSSHQFRFLGFDTETLGTPTSAYLIRLRCEGMKQGHSVMTEDLVNLLSDPSIIKVGVGIRSDATELNRVYNNCCGDLCSYQDLMPLSKLRYPKLTRRGLRNLTATVLRRNLPKSCQMSNWERQLSESMITYAAADALVSLDLLNDLIGE</sequence>
<evidence type="ECO:0000256" key="5">
    <source>
        <dbReference type="ARBA" id="ARBA00022839"/>
    </source>
</evidence>
<protein>
    <recommendedName>
        <fullName evidence="8">3'-5' exonuclease</fullName>
    </recommendedName>
    <alternativeName>
        <fullName evidence="9">Werner Syndrome-like exonuclease</fullName>
    </alternativeName>
</protein>
<keyword evidence="3" id="KW-0479">Metal-binding</keyword>
<dbReference type="GO" id="GO:0046872">
    <property type="term" value="F:metal ion binding"/>
    <property type="evidence" value="ECO:0007669"/>
    <property type="project" value="UniProtKB-KW"/>
</dbReference>
<keyword evidence="5" id="KW-0269">Exonuclease</keyword>
<dbReference type="InterPro" id="IPR012337">
    <property type="entry name" value="RNaseH-like_sf"/>
</dbReference>
<comment type="subcellular location">
    <subcellularLocation>
        <location evidence="1">Nucleus</location>
    </subcellularLocation>
</comment>
<dbReference type="Proteomes" id="UP000266841">
    <property type="component" value="Unassembled WGS sequence"/>
</dbReference>
<organism evidence="12 13">
    <name type="scientific">Thalassiosira oceanica</name>
    <name type="common">Marine diatom</name>
    <dbReference type="NCBI Taxonomy" id="159749"/>
    <lineage>
        <taxon>Eukaryota</taxon>
        <taxon>Sar</taxon>
        <taxon>Stramenopiles</taxon>
        <taxon>Ochrophyta</taxon>
        <taxon>Bacillariophyta</taxon>
        <taxon>Coscinodiscophyceae</taxon>
        <taxon>Thalassiosirophycidae</taxon>
        <taxon>Thalassiosirales</taxon>
        <taxon>Thalassiosiraceae</taxon>
        <taxon>Thalassiosira</taxon>
    </lineage>
</organism>
<proteinExistence type="predicted"/>
<dbReference type="AlphaFoldDB" id="K0TBD7"/>
<evidence type="ECO:0000256" key="2">
    <source>
        <dbReference type="ARBA" id="ARBA00022722"/>
    </source>
</evidence>
<dbReference type="InterPro" id="IPR051132">
    <property type="entry name" value="3-5_Exonuclease_domain"/>
</dbReference>
<feature type="compositionally biased region" description="Basic and acidic residues" evidence="10">
    <location>
        <begin position="14"/>
        <end position="30"/>
    </location>
</feature>
<dbReference type="GO" id="GO:0008408">
    <property type="term" value="F:3'-5' exonuclease activity"/>
    <property type="evidence" value="ECO:0007669"/>
    <property type="project" value="InterPro"/>
</dbReference>
<evidence type="ECO:0000313" key="12">
    <source>
        <dbReference type="EMBL" id="EJK70716.1"/>
    </source>
</evidence>
<accession>K0TBD7</accession>
<dbReference type="PANTHER" id="PTHR13620:SF109">
    <property type="entry name" value="3'-5' EXONUCLEASE"/>
    <property type="match status" value="1"/>
</dbReference>
<evidence type="ECO:0000256" key="10">
    <source>
        <dbReference type="SAM" id="MobiDB-lite"/>
    </source>
</evidence>
<keyword evidence="13" id="KW-1185">Reference proteome</keyword>
<dbReference type="SUPFAM" id="SSF53098">
    <property type="entry name" value="Ribonuclease H-like"/>
    <property type="match status" value="1"/>
</dbReference>
<feature type="compositionally biased region" description="Basic residues" evidence="10">
    <location>
        <begin position="52"/>
        <end position="62"/>
    </location>
</feature>
<feature type="compositionally biased region" description="Polar residues" evidence="10">
    <location>
        <begin position="40"/>
        <end position="51"/>
    </location>
</feature>
<keyword evidence="2" id="KW-0540">Nuclease</keyword>
<evidence type="ECO:0000256" key="8">
    <source>
        <dbReference type="ARBA" id="ARBA00040531"/>
    </source>
</evidence>
<evidence type="ECO:0000256" key="9">
    <source>
        <dbReference type="ARBA" id="ARBA00042761"/>
    </source>
</evidence>
<feature type="region of interest" description="Disordered" evidence="10">
    <location>
        <begin position="1"/>
        <end position="112"/>
    </location>
</feature>
<evidence type="ECO:0000259" key="11">
    <source>
        <dbReference type="Pfam" id="PF01612"/>
    </source>
</evidence>
<reference evidence="12 13" key="1">
    <citation type="journal article" date="2012" name="Genome Biol.">
        <title>Genome and low-iron response of an oceanic diatom adapted to chronic iron limitation.</title>
        <authorList>
            <person name="Lommer M."/>
            <person name="Specht M."/>
            <person name="Roy A.S."/>
            <person name="Kraemer L."/>
            <person name="Andreson R."/>
            <person name="Gutowska M.A."/>
            <person name="Wolf J."/>
            <person name="Bergner S.V."/>
            <person name="Schilhabel M.B."/>
            <person name="Klostermeier U.C."/>
            <person name="Beiko R.G."/>
            <person name="Rosenstiel P."/>
            <person name="Hippler M."/>
            <person name="Laroche J."/>
        </authorList>
    </citation>
    <scope>NUCLEOTIDE SEQUENCE [LARGE SCALE GENOMIC DNA]</scope>
    <source>
        <strain evidence="12 13">CCMP1005</strain>
    </source>
</reference>
<dbReference type="Pfam" id="PF01612">
    <property type="entry name" value="DNA_pol_A_exo1"/>
    <property type="match status" value="1"/>
</dbReference>
<dbReference type="InterPro" id="IPR002562">
    <property type="entry name" value="3'-5'_exonuclease_dom"/>
</dbReference>
<dbReference type="Gene3D" id="3.30.420.10">
    <property type="entry name" value="Ribonuclease H-like superfamily/Ribonuclease H"/>
    <property type="match status" value="1"/>
</dbReference>
<dbReference type="GO" id="GO:0003676">
    <property type="term" value="F:nucleic acid binding"/>
    <property type="evidence" value="ECO:0007669"/>
    <property type="project" value="InterPro"/>
</dbReference>
<evidence type="ECO:0000256" key="4">
    <source>
        <dbReference type="ARBA" id="ARBA00022801"/>
    </source>
</evidence>
<keyword evidence="7" id="KW-0539">Nucleus</keyword>
<dbReference type="EMBL" id="AGNL01008133">
    <property type="protein sequence ID" value="EJK70716.1"/>
    <property type="molecule type" value="Genomic_DNA"/>
</dbReference>
<evidence type="ECO:0000256" key="7">
    <source>
        <dbReference type="ARBA" id="ARBA00023242"/>
    </source>
</evidence>
<dbReference type="GO" id="GO:0006139">
    <property type="term" value="P:nucleobase-containing compound metabolic process"/>
    <property type="evidence" value="ECO:0007669"/>
    <property type="project" value="InterPro"/>
</dbReference>
<evidence type="ECO:0000313" key="13">
    <source>
        <dbReference type="Proteomes" id="UP000266841"/>
    </source>
</evidence>
<keyword evidence="4" id="KW-0378">Hydrolase</keyword>
<dbReference type="PANTHER" id="PTHR13620">
    <property type="entry name" value="3-5 EXONUCLEASE"/>
    <property type="match status" value="1"/>
</dbReference>
<feature type="domain" description="3'-5' exonuclease" evidence="11">
    <location>
        <begin position="222"/>
        <end position="329"/>
    </location>
</feature>
<dbReference type="GO" id="GO:0005634">
    <property type="term" value="C:nucleus"/>
    <property type="evidence" value="ECO:0007669"/>
    <property type="project" value="UniProtKB-SubCell"/>
</dbReference>
<dbReference type="OrthoDB" id="1920326at2759"/>
<comment type="caution">
    <text evidence="12">The sequence shown here is derived from an EMBL/GenBank/DDBJ whole genome shotgun (WGS) entry which is preliminary data.</text>
</comment>
<evidence type="ECO:0000256" key="1">
    <source>
        <dbReference type="ARBA" id="ARBA00004123"/>
    </source>
</evidence>
<name>K0TBD7_THAOC</name>
<dbReference type="InterPro" id="IPR036397">
    <property type="entry name" value="RNaseH_sf"/>
</dbReference>
<keyword evidence="6" id="KW-0460">Magnesium</keyword>
<evidence type="ECO:0000256" key="6">
    <source>
        <dbReference type="ARBA" id="ARBA00022842"/>
    </source>
</evidence>